<evidence type="ECO:0000259" key="7">
    <source>
        <dbReference type="PROSITE" id="PS50931"/>
    </source>
</evidence>
<dbReference type="AlphaFoldDB" id="A0A1X1ZS85"/>
<dbReference type="PANTHER" id="PTHR30419:SF31">
    <property type="entry name" value="BLR3139 PROTEIN"/>
    <property type="match status" value="1"/>
</dbReference>
<proteinExistence type="inferred from homology"/>
<dbReference type="PROSITE" id="PS50931">
    <property type="entry name" value="HTH_LYSR"/>
    <property type="match status" value="1"/>
</dbReference>
<reference evidence="8 9" key="1">
    <citation type="submission" date="2016-01" db="EMBL/GenBank/DDBJ databases">
        <title>The new phylogeny of the genus Mycobacterium.</title>
        <authorList>
            <person name="Tarcisio F."/>
            <person name="Conor M."/>
            <person name="Antonella G."/>
            <person name="Elisabetta G."/>
            <person name="Giulia F.S."/>
            <person name="Sara T."/>
            <person name="Anna F."/>
            <person name="Clotilde B."/>
            <person name="Roberto B."/>
            <person name="Veronica D.S."/>
            <person name="Fabio R."/>
            <person name="Monica P."/>
            <person name="Olivier J."/>
            <person name="Enrico T."/>
            <person name="Nicola S."/>
        </authorList>
    </citation>
    <scope>NUCLEOTIDE SEQUENCE [LARGE SCALE GENOMIC DNA]</scope>
    <source>
        <strain evidence="8 9">DSM 44572</strain>
    </source>
</reference>
<comment type="caution">
    <text evidence="8">The sequence shown here is derived from an EMBL/GenBank/DDBJ whole genome shotgun (WGS) entry which is preliminary data.</text>
</comment>
<evidence type="ECO:0000256" key="2">
    <source>
        <dbReference type="ARBA" id="ARBA00023015"/>
    </source>
</evidence>
<sequence>MVVHSELLMQQFEYLVSLAHERHFGRAAKACNVSQPTLSVAIRRLEQELGVVIVLRGRRFEGFTDEGNRVVTWAHRILAERDELLADVERMRGRLTATARVGAIPTAIPASPLLTGRFLRDNPDATIRVEAMSSREIARRLADFEIDAGLTYLDDETPPGCRRIELYRECYVLLAPCAHPLMSQKQVKWAQAAELPLCALTSAMRNRRIIDAHMAADGARLHPVVEADTVGALYAHLSNPNMATIASHTWLYGFGVPHGLSARPMVQETPGPAVGLIVLDREPNSIAAQALVAAGSQVDFTTTLRSALDTWLAPPV</sequence>
<evidence type="ECO:0000256" key="1">
    <source>
        <dbReference type="ARBA" id="ARBA00009437"/>
    </source>
</evidence>
<evidence type="ECO:0000256" key="4">
    <source>
        <dbReference type="ARBA" id="ARBA00023163"/>
    </source>
</evidence>
<dbReference type="PANTHER" id="PTHR30419">
    <property type="entry name" value="HTH-TYPE TRANSCRIPTIONAL REGULATOR YBHD"/>
    <property type="match status" value="1"/>
</dbReference>
<dbReference type="InterPro" id="IPR050950">
    <property type="entry name" value="HTH-type_LysR_regulators"/>
</dbReference>
<evidence type="ECO:0000313" key="9">
    <source>
        <dbReference type="Proteomes" id="UP000193529"/>
    </source>
</evidence>
<dbReference type="Pfam" id="PF00126">
    <property type="entry name" value="HTH_1"/>
    <property type="match status" value="1"/>
</dbReference>
<evidence type="ECO:0000313" key="8">
    <source>
        <dbReference type="EMBL" id="ORW26152.1"/>
    </source>
</evidence>
<evidence type="ECO:0000256" key="3">
    <source>
        <dbReference type="ARBA" id="ARBA00023125"/>
    </source>
</evidence>
<dbReference type="InterPro" id="IPR036390">
    <property type="entry name" value="WH_DNA-bd_sf"/>
</dbReference>
<dbReference type="SUPFAM" id="SSF53850">
    <property type="entry name" value="Periplasmic binding protein-like II"/>
    <property type="match status" value="1"/>
</dbReference>
<dbReference type="EMBL" id="LQPJ01000089">
    <property type="protein sequence ID" value="ORW26152.1"/>
    <property type="molecule type" value="Genomic_DNA"/>
</dbReference>
<evidence type="ECO:0000256" key="6">
    <source>
        <dbReference type="ARBA" id="ARBA00056658"/>
    </source>
</evidence>
<gene>
    <name evidence="8" type="ORF">AWC19_05170</name>
</gene>
<keyword evidence="2" id="KW-0805">Transcription regulation</keyword>
<protein>
    <recommendedName>
        <fullName evidence="5">Probable hydrogen peroxide-inducible genes activator</fullName>
    </recommendedName>
</protein>
<dbReference type="InterPro" id="IPR000847">
    <property type="entry name" value="LysR_HTH_N"/>
</dbReference>
<comment type="similarity">
    <text evidence="1">Belongs to the LysR transcriptional regulatory family.</text>
</comment>
<keyword evidence="9" id="KW-1185">Reference proteome</keyword>
<evidence type="ECO:0000256" key="5">
    <source>
        <dbReference type="ARBA" id="ARBA00040885"/>
    </source>
</evidence>
<dbReference type="GO" id="GO:0003700">
    <property type="term" value="F:DNA-binding transcription factor activity"/>
    <property type="evidence" value="ECO:0007669"/>
    <property type="project" value="InterPro"/>
</dbReference>
<dbReference type="InterPro" id="IPR036388">
    <property type="entry name" value="WH-like_DNA-bd_sf"/>
</dbReference>
<dbReference type="InterPro" id="IPR005119">
    <property type="entry name" value="LysR_subst-bd"/>
</dbReference>
<dbReference type="PRINTS" id="PR00039">
    <property type="entry name" value="HTHLYSR"/>
</dbReference>
<dbReference type="Pfam" id="PF03466">
    <property type="entry name" value="LysR_substrate"/>
    <property type="match status" value="1"/>
</dbReference>
<dbReference type="STRING" id="153971.AWC19_05170"/>
<keyword evidence="3" id="KW-0238">DNA-binding</keyword>
<dbReference type="OrthoDB" id="3181812at2"/>
<dbReference type="Proteomes" id="UP000193529">
    <property type="component" value="Unassembled WGS sequence"/>
</dbReference>
<comment type="function">
    <text evidence="6">Required for the induction the katG gene for catalase. Involved in the response to hydrogen peroxide.</text>
</comment>
<dbReference type="FunFam" id="1.10.10.10:FF:000001">
    <property type="entry name" value="LysR family transcriptional regulator"/>
    <property type="match status" value="1"/>
</dbReference>
<keyword evidence="4" id="KW-0804">Transcription</keyword>
<accession>A0A1X1ZS85</accession>
<name>A0A1X1ZS85_9MYCO</name>
<dbReference type="CDD" id="cd05466">
    <property type="entry name" value="PBP2_LTTR_substrate"/>
    <property type="match status" value="1"/>
</dbReference>
<dbReference type="Gene3D" id="3.40.190.290">
    <property type="match status" value="1"/>
</dbReference>
<dbReference type="GO" id="GO:0005829">
    <property type="term" value="C:cytosol"/>
    <property type="evidence" value="ECO:0007669"/>
    <property type="project" value="TreeGrafter"/>
</dbReference>
<dbReference type="Gene3D" id="1.10.10.10">
    <property type="entry name" value="Winged helix-like DNA-binding domain superfamily/Winged helix DNA-binding domain"/>
    <property type="match status" value="1"/>
</dbReference>
<dbReference type="SUPFAM" id="SSF46785">
    <property type="entry name" value="Winged helix' DNA-binding domain"/>
    <property type="match status" value="1"/>
</dbReference>
<feature type="domain" description="HTH lysR-type" evidence="7">
    <location>
        <begin position="7"/>
        <end position="64"/>
    </location>
</feature>
<organism evidence="8 9">
    <name type="scientific">Mycobacterium palustre</name>
    <dbReference type="NCBI Taxonomy" id="153971"/>
    <lineage>
        <taxon>Bacteria</taxon>
        <taxon>Bacillati</taxon>
        <taxon>Actinomycetota</taxon>
        <taxon>Actinomycetes</taxon>
        <taxon>Mycobacteriales</taxon>
        <taxon>Mycobacteriaceae</taxon>
        <taxon>Mycobacterium</taxon>
        <taxon>Mycobacterium simiae complex</taxon>
    </lineage>
</organism>
<dbReference type="GO" id="GO:0003677">
    <property type="term" value="F:DNA binding"/>
    <property type="evidence" value="ECO:0007669"/>
    <property type="project" value="UniProtKB-KW"/>
</dbReference>